<feature type="binding site" evidence="10">
    <location>
        <begin position="162"/>
        <end position="165"/>
    </location>
    <ligand>
        <name>substrate</name>
    </ligand>
</feature>
<keyword evidence="7 10" id="KW-0546">Nucleotide metabolism</keyword>
<keyword evidence="5 10" id="KW-0378">Hydrolase</keyword>
<dbReference type="PANTHER" id="PTHR11067:SF9">
    <property type="entry name" value="INOSINE TRIPHOSPHATE PYROPHOSPHATASE"/>
    <property type="match status" value="1"/>
</dbReference>
<dbReference type="CDD" id="cd00515">
    <property type="entry name" value="HAM1"/>
    <property type="match status" value="1"/>
</dbReference>
<dbReference type="GO" id="GO:0005829">
    <property type="term" value="C:cytosol"/>
    <property type="evidence" value="ECO:0007669"/>
    <property type="project" value="TreeGrafter"/>
</dbReference>
<evidence type="ECO:0000256" key="4">
    <source>
        <dbReference type="ARBA" id="ARBA00022741"/>
    </source>
</evidence>
<keyword evidence="4 10" id="KW-0547">Nucleotide-binding</keyword>
<dbReference type="NCBIfam" id="TIGR00042">
    <property type="entry name" value="RdgB/HAM1 family non-canonical purine NTP pyrophosphatase"/>
    <property type="match status" value="1"/>
</dbReference>
<organism evidence="12 13">
    <name type="scientific">Caldimonas caldifontis</name>
    <dbReference type="NCBI Taxonomy" id="1452508"/>
    <lineage>
        <taxon>Bacteria</taxon>
        <taxon>Pseudomonadati</taxon>
        <taxon>Pseudomonadota</taxon>
        <taxon>Betaproteobacteria</taxon>
        <taxon>Burkholderiales</taxon>
        <taxon>Sphaerotilaceae</taxon>
        <taxon>Caldimonas</taxon>
    </lineage>
</organism>
<feature type="active site" description="Proton acceptor" evidence="10">
    <location>
        <position position="68"/>
    </location>
</feature>
<comment type="function">
    <text evidence="10">Pyrophosphatase that catalyzes the hydrolysis of nucleoside triphosphates to their monophosphate derivatives, with a high preference for the non-canonical purine nucleotides XTP (xanthosine triphosphate), dITP (deoxyinosine triphosphate) and ITP. Seems to function as a house-cleaning enzyme that removes non-canonical purine nucleotides from the nucleotide pool, thus preventing their incorporation into DNA/RNA and avoiding chromosomal lesions.</text>
</comment>
<evidence type="ECO:0000256" key="11">
    <source>
        <dbReference type="RuleBase" id="RU003781"/>
    </source>
</evidence>
<protein>
    <recommendedName>
        <fullName evidence="10">dITP/XTP pyrophosphatase</fullName>
        <ecNumber evidence="10">3.6.1.66</ecNumber>
    </recommendedName>
    <alternativeName>
        <fullName evidence="10">Non-canonical purine NTP pyrophosphatase</fullName>
    </alternativeName>
    <alternativeName>
        <fullName evidence="10">Non-standard purine NTP pyrophosphatase</fullName>
    </alternativeName>
    <alternativeName>
        <fullName evidence="10">Nucleoside-triphosphate diphosphatase</fullName>
    </alternativeName>
    <alternativeName>
        <fullName evidence="10">Nucleoside-triphosphate pyrophosphatase</fullName>
        <shortName evidence="10">NTPase</shortName>
    </alternativeName>
</protein>
<name>A0A2S5SRW5_9BURK</name>
<evidence type="ECO:0000256" key="2">
    <source>
        <dbReference type="ARBA" id="ARBA00011738"/>
    </source>
</evidence>
<comment type="catalytic activity">
    <reaction evidence="10">
        <text>ITP + H2O = IMP + diphosphate + H(+)</text>
        <dbReference type="Rhea" id="RHEA:29399"/>
        <dbReference type="ChEBI" id="CHEBI:15377"/>
        <dbReference type="ChEBI" id="CHEBI:15378"/>
        <dbReference type="ChEBI" id="CHEBI:33019"/>
        <dbReference type="ChEBI" id="CHEBI:58053"/>
        <dbReference type="ChEBI" id="CHEBI:61402"/>
        <dbReference type="EC" id="3.6.1.66"/>
    </reaction>
</comment>
<dbReference type="OrthoDB" id="9807456at2"/>
<feature type="binding site" evidence="10">
    <location>
        <position position="69"/>
    </location>
    <ligand>
        <name>substrate</name>
    </ligand>
</feature>
<dbReference type="RefSeq" id="WP_104303308.1">
    <property type="nucleotide sequence ID" value="NZ_PSNX01000013.1"/>
</dbReference>
<dbReference type="GO" id="GO:0000166">
    <property type="term" value="F:nucleotide binding"/>
    <property type="evidence" value="ECO:0007669"/>
    <property type="project" value="UniProtKB-KW"/>
</dbReference>
<evidence type="ECO:0000256" key="9">
    <source>
        <dbReference type="ARBA" id="ARBA00052017"/>
    </source>
</evidence>
<comment type="subunit">
    <text evidence="2 10">Homodimer.</text>
</comment>
<dbReference type="FunFam" id="3.90.950.10:FF:000001">
    <property type="entry name" value="dITP/XTP pyrophosphatase"/>
    <property type="match status" value="1"/>
</dbReference>
<dbReference type="GO" id="GO:0036222">
    <property type="term" value="F:XTP diphosphatase activity"/>
    <property type="evidence" value="ECO:0007669"/>
    <property type="project" value="UniProtKB-UniRule"/>
</dbReference>
<dbReference type="GO" id="GO:0009117">
    <property type="term" value="P:nucleotide metabolic process"/>
    <property type="evidence" value="ECO:0007669"/>
    <property type="project" value="UniProtKB-KW"/>
</dbReference>
<evidence type="ECO:0000256" key="8">
    <source>
        <dbReference type="ARBA" id="ARBA00051875"/>
    </source>
</evidence>
<keyword evidence="6 10" id="KW-0460">Magnesium</keyword>
<sequence length="209" mass="21920">MRLVLASNNAKKLRELDALLGGLGLTLVPQGALDIPEAEEPHESFIENALAKARHAALAAGGAALADDSGLCVPALGGAPGVHSAVFAPAPAVDGDRETRRAAQDRANNERLLQHLQGVTDRRARFVSVLVAVRHAQDPEPLVAMGRWEGQILDAPRGQGGFGYDPLMYIPALGASVAELDAATKNALSHRAQAAQRLRGLLTEVWGLG</sequence>
<dbReference type="GO" id="GO:0046872">
    <property type="term" value="F:metal ion binding"/>
    <property type="evidence" value="ECO:0007669"/>
    <property type="project" value="UniProtKB-KW"/>
</dbReference>
<dbReference type="GO" id="GO:0017111">
    <property type="term" value="F:ribonucleoside triphosphate phosphatase activity"/>
    <property type="evidence" value="ECO:0007669"/>
    <property type="project" value="InterPro"/>
</dbReference>
<dbReference type="InterPro" id="IPR029001">
    <property type="entry name" value="ITPase-like_fam"/>
</dbReference>
<accession>A0A2S5SRW5</accession>
<evidence type="ECO:0000256" key="5">
    <source>
        <dbReference type="ARBA" id="ARBA00022801"/>
    </source>
</evidence>
<dbReference type="PANTHER" id="PTHR11067">
    <property type="entry name" value="INOSINE TRIPHOSPHATE PYROPHOSPHATASE/HAM1 PROTEIN"/>
    <property type="match status" value="1"/>
</dbReference>
<dbReference type="Gene3D" id="3.90.950.10">
    <property type="match status" value="1"/>
</dbReference>
<comment type="similarity">
    <text evidence="1 10 11">Belongs to the HAM1 NTPase family.</text>
</comment>
<evidence type="ECO:0000256" key="1">
    <source>
        <dbReference type="ARBA" id="ARBA00008023"/>
    </source>
</evidence>
<comment type="caution">
    <text evidence="12">The sequence shown here is derived from an EMBL/GenBank/DDBJ whole genome shotgun (WGS) entry which is preliminary data.</text>
</comment>
<dbReference type="EC" id="3.6.1.66" evidence="10"/>
<evidence type="ECO:0000256" key="3">
    <source>
        <dbReference type="ARBA" id="ARBA00022723"/>
    </source>
</evidence>
<keyword evidence="13" id="KW-1185">Reference proteome</keyword>
<feature type="binding site" evidence="10">
    <location>
        <begin position="190"/>
        <end position="191"/>
    </location>
    <ligand>
        <name>substrate</name>
    </ligand>
</feature>
<dbReference type="EMBL" id="PSNX01000013">
    <property type="protein sequence ID" value="PPE65485.1"/>
    <property type="molecule type" value="Genomic_DNA"/>
</dbReference>
<dbReference type="GO" id="GO:0009146">
    <property type="term" value="P:purine nucleoside triphosphate catabolic process"/>
    <property type="evidence" value="ECO:0007669"/>
    <property type="project" value="UniProtKB-UniRule"/>
</dbReference>
<dbReference type="InterPro" id="IPR020922">
    <property type="entry name" value="dITP/XTP_pyrophosphatase"/>
</dbReference>
<evidence type="ECO:0000256" key="7">
    <source>
        <dbReference type="ARBA" id="ARBA00023080"/>
    </source>
</evidence>
<reference evidence="12 13" key="1">
    <citation type="submission" date="2018-02" db="EMBL/GenBank/DDBJ databases">
        <title>Reclassifiation of [Polyangium] brachysporum DSM 7029 as Guopingzhaonella breviflexa gen. nov., sp. nov., a member of the family Comamonadaceae.</title>
        <authorList>
            <person name="Tang B."/>
        </authorList>
    </citation>
    <scope>NUCLEOTIDE SEQUENCE [LARGE SCALE GENOMIC DNA]</scope>
    <source>
        <strain evidence="12 13">BCRC 80649</strain>
    </source>
</reference>
<feature type="binding site" evidence="10">
    <location>
        <position position="185"/>
    </location>
    <ligand>
        <name>substrate</name>
    </ligand>
</feature>
<dbReference type="GO" id="GO:0035870">
    <property type="term" value="F:dITP diphosphatase activity"/>
    <property type="evidence" value="ECO:0007669"/>
    <property type="project" value="UniProtKB-UniRule"/>
</dbReference>
<dbReference type="AlphaFoldDB" id="A0A2S5SRW5"/>
<dbReference type="Proteomes" id="UP000238605">
    <property type="component" value="Unassembled WGS sequence"/>
</dbReference>
<comment type="catalytic activity">
    <reaction evidence="8 10">
        <text>dITP + H2O = dIMP + diphosphate + H(+)</text>
        <dbReference type="Rhea" id="RHEA:28342"/>
        <dbReference type="ChEBI" id="CHEBI:15377"/>
        <dbReference type="ChEBI" id="CHEBI:15378"/>
        <dbReference type="ChEBI" id="CHEBI:33019"/>
        <dbReference type="ChEBI" id="CHEBI:61194"/>
        <dbReference type="ChEBI" id="CHEBI:61382"/>
        <dbReference type="EC" id="3.6.1.66"/>
    </reaction>
</comment>
<evidence type="ECO:0000313" key="13">
    <source>
        <dbReference type="Proteomes" id="UP000238605"/>
    </source>
</evidence>
<comment type="cofactor">
    <cofactor evidence="10">
        <name>Mg(2+)</name>
        <dbReference type="ChEBI" id="CHEBI:18420"/>
    </cofactor>
    <text evidence="10">Binds 1 Mg(2+) ion per subunit.</text>
</comment>
<proteinExistence type="inferred from homology"/>
<dbReference type="GO" id="GO:0036220">
    <property type="term" value="F:ITP diphosphatase activity"/>
    <property type="evidence" value="ECO:0007669"/>
    <property type="project" value="UniProtKB-UniRule"/>
</dbReference>
<feature type="binding site" evidence="10">
    <location>
        <position position="39"/>
    </location>
    <ligand>
        <name>Mg(2+)</name>
        <dbReference type="ChEBI" id="CHEBI:18420"/>
    </ligand>
</feature>
<dbReference type="HAMAP" id="MF_01405">
    <property type="entry name" value="Non_canon_purine_NTPase"/>
    <property type="match status" value="1"/>
</dbReference>
<comment type="catalytic activity">
    <reaction evidence="9 10">
        <text>XTP + H2O = XMP + diphosphate + H(+)</text>
        <dbReference type="Rhea" id="RHEA:28610"/>
        <dbReference type="ChEBI" id="CHEBI:15377"/>
        <dbReference type="ChEBI" id="CHEBI:15378"/>
        <dbReference type="ChEBI" id="CHEBI:33019"/>
        <dbReference type="ChEBI" id="CHEBI:57464"/>
        <dbReference type="ChEBI" id="CHEBI:61314"/>
        <dbReference type="EC" id="3.6.1.66"/>
    </reaction>
</comment>
<dbReference type="Pfam" id="PF01725">
    <property type="entry name" value="Ham1p_like"/>
    <property type="match status" value="1"/>
</dbReference>
<feature type="binding site" evidence="10">
    <location>
        <begin position="7"/>
        <end position="12"/>
    </location>
    <ligand>
        <name>substrate</name>
    </ligand>
</feature>
<evidence type="ECO:0000256" key="10">
    <source>
        <dbReference type="HAMAP-Rule" id="MF_01405"/>
    </source>
</evidence>
<evidence type="ECO:0000256" key="6">
    <source>
        <dbReference type="ARBA" id="ARBA00022842"/>
    </source>
</evidence>
<dbReference type="InterPro" id="IPR002637">
    <property type="entry name" value="RdgB/HAM1"/>
</dbReference>
<dbReference type="SUPFAM" id="SSF52972">
    <property type="entry name" value="ITPase-like"/>
    <property type="match status" value="1"/>
</dbReference>
<keyword evidence="3 10" id="KW-0479">Metal-binding</keyword>
<gene>
    <name evidence="12" type="primary">rdgB</name>
    <name evidence="12" type="ORF">C1704_13715</name>
</gene>
<evidence type="ECO:0000313" key="12">
    <source>
        <dbReference type="EMBL" id="PPE65485.1"/>
    </source>
</evidence>
<feature type="binding site" evidence="10">
    <location>
        <position position="68"/>
    </location>
    <ligand>
        <name>Mg(2+)</name>
        <dbReference type="ChEBI" id="CHEBI:18420"/>
    </ligand>
</feature>